<dbReference type="PROSITE" id="PS00383">
    <property type="entry name" value="TYR_PHOSPHATASE_1"/>
    <property type="match status" value="1"/>
</dbReference>
<dbReference type="EMBL" id="VNIQ01000001">
    <property type="protein sequence ID" value="TYQ08391.1"/>
    <property type="molecule type" value="Genomic_DNA"/>
</dbReference>
<dbReference type="InterPro" id="IPR026893">
    <property type="entry name" value="Tyr/Ser_Pase_IphP-type"/>
</dbReference>
<protein>
    <submittedName>
        <fullName evidence="2">Protein tyrosine/serine phosphatase</fullName>
    </submittedName>
</protein>
<dbReference type="SUPFAM" id="SSF52799">
    <property type="entry name" value="(Phosphotyrosine protein) phosphatases II"/>
    <property type="match status" value="1"/>
</dbReference>
<evidence type="ECO:0000313" key="2">
    <source>
        <dbReference type="EMBL" id="TYQ08391.1"/>
    </source>
</evidence>
<gene>
    <name evidence="2" type="ORF">FNL38_101763</name>
</gene>
<accession>A0A652YXJ1</accession>
<organism evidence="2">
    <name type="scientific">Nocardia globerula</name>
    <dbReference type="NCBI Taxonomy" id="1818"/>
    <lineage>
        <taxon>Bacteria</taxon>
        <taxon>Bacillati</taxon>
        <taxon>Actinomycetota</taxon>
        <taxon>Actinomycetes</taxon>
        <taxon>Mycobacteriales</taxon>
        <taxon>Nocardiaceae</taxon>
        <taxon>Nocardia</taxon>
    </lineage>
</organism>
<dbReference type="GO" id="GO:0004721">
    <property type="term" value="F:phosphoprotein phosphatase activity"/>
    <property type="evidence" value="ECO:0007669"/>
    <property type="project" value="InterPro"/>
</dbReference>
<dbReference type="Gene3D" id="3.90.190.10">
    <property type="entry name" value="Protein tyrosine phosphatase superfamily"/>
    <property type="match status" value="1"/>
</dbReference>
<comment type="caution">
    <text evidence="2">The sequence shown here is derived from an EMBL/GenBank/DDBJ whole genome shotgun (WGS) entry which is preliminary data.</text>
</comment>
<dbReference type="PANTHER" id="PTHR31126">
    <property type="entry name" value="TYROSINE-PROTEIN PHOSPHATASE"/>
    <property type="match status" value="1"/>
</dbReference>
<evidence type="ECO:0000256" key="1">
    <source>
        <dbReference type="ARBA" id="ARBA00009580"/>
    </source>
</evidence>
<comment type="similarity">
    <text evidence="1">Belongs to the protein-tyrosine phosphatase family.</text>
</comment>
<dbReference type="AlphaFoldDB" id="A0A652YXJ1"/>
<proteinExistence type="inferred from homology"/>
<dbReference type="InterPro" id="IPR016130">
    <property type="entry name" value="Tyr_Pase_AS"/>
</dbReference>
<dbReference type="PANTHER" id="PTHR31126:SF1">
    <property type="entry name" value="TYROSINE SPECIFIC PROTEIN PHOSPHATASES DOMAIN-CONTAINING PROTEIN"/>
    <property type="match status" value="1"/>
</dbReference>
<reference evidence="2" key="1">
    <citation type="submission" date="2019-07" db="EMBL/GenBank/DDBJ databases">
        <title>Genomic Encyclopedia of Type Strains, Phase IV (KMG-IV): sequencing the most valuable type-strain genomes for metagenomic binning, comparative biology and taxonomic classification.</title>
        <authorList>
            <person name="Goeker M."/>
        </authorList>
    </citation>
    <scope>NUCLEOTIDE SEQUENCE</scope>
    <source>
        <strain evidence="2">DSM 44596</strain>
    </source>
</reference>
<dbReference type="Pfam" id="PF13350">
    <property type="entry name" value="Y_phosphatase3"/>
    <property type="match status" value="1"/>
</dbReference>
<dbReference type="InterPro" id="IPR029021">
    <property type="entry name" value="Prot-tyrosine_phosphatase-like"/>
</dbReference>
<name>A0A652YXJ1_NOCGL</name>
<sequence>MTDVLSSPELLDPVNLRDLAAVPVASGYIRESVAFRSDDVSHLSTEYADSLWNRGIRTVIDLRSPGEAAHTGRGPLAAHAIAYHHIPLVAEVAAPAAMNQALPQVTTPDHVGQWYADLLESAAPQLATGLTVLALSPGGTVFHCAAGKDRTGVFAAALLSAVGADADAIADDYARTSAELPRLHARVQMIMGGFLPFDFDADSMPSGAMMGAERTSMTVMQRTLVRRHGDVLAPLRAAGLSQEMVALLRTKMLAAR</sequence>